<name>O44649_CAEEL</name>
<dbReference type="Pfam" id="PF00067">
    <property type="entry name" value="p450"/>
    <property type="match status" value="1"/>
</dbReference>
<dbReference type="GeneID" id="178802"/>
<dbReference type="Reactome" id="R-CEL-5423646">
    <property type="pathway name" value="Aflatoxin activation and detoxification"/>
</dbReference>
<dbReference type="Proteomes" id="UP000001940">
    <property type="component" value="Chromosome V"/>
</dbReference>
<dbReference type="Reactome" id="R-CEL-9027307">
    <property type="pathway name" value="Biosynthesis of maresin-like SPMs"/>
</dbReference>
<dbReference type="PeptideAtlas" id="O44649"/>
<dbReference type="eggNOG" id="KOG0156">
    <property type="taxonomic scope" value="Eukaryota"/>
</dbReference>
<dbReference type="Reactome" id="R-CEL-2142816">
    <property type="pathway name" value="Synthesis of (16-20)-hydroxyeicosatetraenoic acids (HETE)"/>
</dbReference>
<dbReference type="AlphaFoldDB" id="O44649"/>
<evidence type="ECO:0000256" key="5">
    <source>
        <dbReference type="ARBA" id="ARBA00023004"/>
    </source>
</evidence>
<evidence type="ECO:0000256" key="3">
    <source>
        <dbReference type="ARBA" id="ARBA00022723"/>
    </source>
</evidence>
<feature type="signal peptide" evidence="9">
    <location>
        <begin position="1"/>
        <end position="18"/>
    </location>
</feature>
<proteinExistence type="evidence at protein level"/>
<dbReference type="PROSITE" id="PS00086">
    <property type="entry name" value="CYTOCHROME_P450"/>
    <property type="match status" value="1"/>
</dbReference>
<keyword evidence="13" id="KW-1267">Proteomics identification</keyword>
<dbReference type="Reactome" id="R-CEL-211935">
    <property type="pathway name" value="Fatty acids"/>
</dbReference>
<dbReference type="Reactome" id="R-CEL-211958">
    <property type="pathway name" value="Miscellaneous substrates"/>
</dbReference>
<comment type="similarity">
    <text evidence="2 8">Belongs to the cytochrome P450 family.</text>
</comment>
<organism evidence="10 11">
    <name type="scientific">Caenorhabditis elegans</name>
    <dbReference type="NCBI Taxonomy" id="6239"/>
    <lineage>
        <taxon>Eukaryota</taxon>
        <taxon>Metazoa</taxon>
        <taxon>Ecdysozoa</taxon>
        <taxon>Nematoda</taxon>
        <taxon>Chromadorea</taxon>
        <taxon>Rhabditida</taxon>
        <taxon>Rhabditina</taxon>
        <taxon>Rhabditomorpha</taxon>
        <taxon>Rhabditoidea</taxon>
        <taxon>Rhabditidae</taxon>
        <taxon>Peloderinae</taxon>
        <taxon>Caenorhabditis</taxon>
    </lineage>
</organism>
<keyword evidence="9" id="KW-0732">Signal</keyword>
<dbReference type="EMBL" id="BX284605">
    <property type="protein sequence ID" value="CCD72734.1"/>
    <property type="molecule type" value="Genomic_DNA"/>
</dbReference>
<evidence type="ECO:0000256" key="2">
    <source>
        <dbReference type="ARBA" id="ARBA00010617"/>
    </source>
</evidence>
<dbReference type="FunCoup" id="O44649">
    <property type="interactions" value="55"/>
</dbReference>
<evidence type="ECO:0000256" key="4">
    <source>
        <dbReference type="ARBA" id="ARBA00023002"/>
    </source>
</evidence>
<dbReference type="GO" id="GO:0006082">
    <property type="term" value="P:organic acid metabolic process"/>
    <property type="evidence" value="ECO:0000318"/>
    <property type="project" value="GO_Central"/>
</dbReference>
<dbReference type="SMR" id="O44649"/>
<dbReference type="Reactome" id="R-CEL-9749641">
    <property type="pathway name" value="Aspirin ADME"/>
</dbReference>
<evidence type="ECO:0000313" key="10">
    <source>
        <dbReference type="EMBL" id="CCD72734.1"/>
    </source>
</evidence>
<evidence type="ECO:0000256" key="6">
    <source>
        <dbReference type="ARBA" id="ARBA00023033"/>
    </source>
</evidence>
<keyword evidence="5 7" id="KW-0408">Iron</keyword>
<keyword evidence="7 8" id="KW-0349">Heme</keyword>
<dbReference type="InterPro" id="IPR001128">
    <property type="entry name" value="Cyt_P450"/>
</dbReference>
<dbReference type="PANTHER" id="PTHR24300">
    <property type="entry name" value="CYTOCHROME P450 508A4-RELATED"/>
    <property type="match status" value="1"/>
</dbReference>
<keyword evidence="3 7" id="KW-0479">Metal-binding</keyword>
<keyword evidence="6 8" id="KW-0503">Monooxygenase</keyword>
<evidence type="ECO:0000313" key="11">
    <source>
        <dbReference type="Proteomes" id="UP000001940"/>
    </source>
</evidence>
<comment type="cofactor">
    <cofactor evidence="1 7">
        <name>heme</name>
        <dbReference type="ChEBI" id="CHEBI:30413"/>
    </cofactor>
</comment>
<evidence type="ECO:0000256" key="9">
    <source>
        <dbReference type="SAM" id="SignalP"/>
    </source>
</evidence>
<gene>
    <name evidence="12" type="primary">cyp-35a5</name>
    <name evidence="10" type="synonym">cyp-35A5</name>
    <name evidence="10" type="ORF">CELE_K07C6.5</name>
    <name evidence="12" type="ORF">K07C6.5</name>
</gene>
<dbReference type="GO" id="GO:0016712">
    <property type="term" value="F:oxidoreductase activity, acting on paired donors, with incorporation or reduction of molecular oxygen, reduced flavin or flavoprotein as one donor, and incorporation of one atom of oxygen"/>
    <property type="evidence" value="ECO:0000318"/>
    <property type="project" value="GO_Central"/>
</dbReference>
<dbReference type="CTD" id="178802"/>
<dbReference type="PIR" id="T32685">
    <property type="entry name" value="T32685"/>
</dbReference>
<dbReference type="RefSeq" id="NP_504092.1">
    <property type="nucleotide sequence ID" value="NM_071691.7"/>
</dbReference>
<reference evidence="10 11" key="1">
    <citation type="journal article" date="1998" name="Science">
        <title>Genome sequence of the nematode C. elegans: a platform for investigating biology.</title>
        <authorList>
            <consortium name="The C. elegans sequencing consortium"/>
            <person name="Sulson J.E."/>
            <person name="Waterston R."/>
        </authorList>
    </citation>
    <scope>NUCLEOTIDE SEQUENCE [LARGE SCALE GENOMIC DNA]</scope>
    <source>
        <strain evidence="10 11">Bristol N2</strain>
    </source>
</reference>
<dbReference type="GO" id="GO:0005737">
    <property type="term" value="C:cytoplasm"/>
    <property type="evidence" value="ECO:0000318"/>
    <property type="project" value="GO_Central"/>
</dbReference>
<evidence type="ECO:0000256" key="1">
    <source>
        <dbReference type="ARBA" id="ARBA00001971"/>
    </source>
</evidence>
<dbReference type="SUPFAM" id="SSF48264">
    <property type="entry name" value="Cytochrome P450"/>
    <property type="match status" value="1"/>
</dbReference>
<dbReference type="GO" id="GO:0006805">
    <property type="term" value="P:xenobiotic metabolic process"/>
    <property type="evidence" value="ECO:0000318"/>
    <property type="project" value="GO_Central"/>
</dbReference>
<dbReference type="GO" id="GO:0009410">
    <property type="term" value="P:response to xenobiotic stimulus"/>
    <property type="evidence" value="ECO:0000316"/>
    <property type="project" value="WormBase"/>
</dbReference>
<dbReference type="Reactome" id="R-CEL-2142670">
    <property type="pathway name" value="Synthesis of epoxy (EET) and dihydroxyeicosatrienoic acids (DHET)"/>
</dbReference>
<dbReference type="InterPro" id="IPR036396">
    <property type="entry name" value="Cyt_P450_sf"/>
</dbReference>
<keyword evidence="4 8" id="KW-0560">Oxidoreductase</keyword>
<dbReference type="Reactome" id="R-CEL-211999">
    <property type="pathway name" value="CYP2E1 reactions"/>
</dbReference>
<dbReference type="PaxDb" id="6239-K07C6.5"/>
<dbReference type="KEGG" id="cel:CELE_K07C6.5"/>
<evidence type="ECO:0000256" key="8">
    <source>
        <dbReference type="RuleBase" id="RU000461"/>
    </source>
</evidence>
<sequence>MMFILIVSLILTWLIVRQYQKVSRLPPGPVSLPLIGNLPQIVYYLWTTGGIVSTLDLFRKRYGNIFTLWVGPVPHVSIADYETSYEVFVKQGNKLADVAHSPVLKEFSRGVGLIRCNGEHWQVMRRFALQTFRNMGFGKEPMEIKIMEELDARCAEIDQASINGVTVTSASEFFDLTVGSIINSMLVGTRFEDHNKQEFLDIKNTMEESIGMFSPFDLTMPVWIMKSFFRKRYDFLVGAQESARVLVASEALKRYDDIKSGKYVIDENNLQDYTDAFLLKIVKGEDEKNFNIQALKTMLYDLWLTGQETTTVTLLCGFNHLLAHPEVMDKAREELLKITENRARSLSLSDRPTTPYLNAMIGEIQRHASILNVTFWKINKELTYMGGHPVDSGAVVTAQLGALHVNDTIFKNPREFDPERFIRDDTLLQKVIPFGVGKRNCLGESLARSELYLILGNLLLRYKFEPHGKLSTEETMPYSIAKRAFNLEMKFVKI</sequence>
<evidence type="ECO:0000313" key="12">
    <source>
        <dbReference type="WormBase" id="K07C6.5"/>
    </source>
</evidence>
<dbReference type="InterPro" id="IPR002401">
    <property type="entry name" value="Cyt_P450_E_grp-I"/>
</dbReference>
<dbReference type="Reactome" id="R-CEL-211945">
    <property type="pathway name" value="Phase I - Functionalization of compounds"/>
</dbReference>
<dbReference type="Gene3D" id="1.10.630.10">
    <property type="entry name" value="Cytochrome P450"/>
    <property type="match status" value="1"/>
</dbReference>
<dbReference type="InterPro" id="IPR017972">
    <property type="entry name" value="Cyt_P450_CS"/>
</dbReference>
<evidence type="ECO:0000256" key="7">
    <source>
        <dbReference type="PIRSR" id="PIRSR602401-1"/>
    </source>
</evidence>
<dbReference type="PANTHER" id="PTHR24300:SF79">
    <property type="entry name" value="CYTOCHROME P450 FAMILY"/>
    <property type="match status" value="1"/>
</dbReference>
<dbReference type="FunFam" id="1.10.630.10:FF:000036">
    <property type="entry name" value="CYtochrome P450 family"/>
    <property type="match status" value="1"/>
</dbReference>
<dbReference type="CDD" id="cd20617">
    <property type="entry name" value="CYP1_2-like"/>
    <property type="match status" value="1"/>
</dbReference>
<dbReference type="Bgee" id="WBGene00019473">
    <property type="expression patterns" value="Expressed in adult organism and 2 other cell types or tissues"/>
</dbReference>
<protein>
    <submittedName>
        <fullName evidence="10">CYtochrome P450 family</fullName>
    </submittedName>
</protein>
<dbReference type="PRINTS" id="PR00385">
    <property type="entry name" value="P450"/>
</dbReference>
<dbReference type="GO" id="GO:0020037">
    <property type="term" value="F:heme binding"/>
    <property type="evidence" value="ECO:0000318"/>
    <property type="project" value="GO_Central"/>
</dbReference>
<dbReference type="InterPro" id="IPR050182">
    <property type="entry name" value="Cytochrome_P450_fam2"/>
</dbReference>
<dbReference type="STRING" id="6239.K07C6.5.1"/>
<dbReference type="Reactome" id="R-CEL-9753281">
    <property type="pathway name" value="Paracetamol ADME"/>
</dbReference>
<dbReference type="GO" id="GO:0045087">
    <property type="term" value="P:innate immune response"/>
    <property type="evidence" value="ECO:0007007"/>
    <property type="project" value="WormBase"/>
</dbReference>
<keyword evidence="11" id="KW-1185">Reference proteome</keyword>
<dbReference type="PhylomeDB" id="O44649"/>
<dbReference type="WormBase" id="K07C6.5">
    <property type="protein sequence ID" value="CE17176"/>
    <property type="gene ID" value="WBGene00019473"/>
    <property type="gene designation" value="cyp-35A5"/>
</dbReference>
<evidence type="ECO:0007829" key="13">
    <source>
        <dbReference type="PeptideAtlas" id="O44649"/>
    </source>
</evidence>
<dbReference type="HOGENOM" id="CLU_001570_22_3_1"/>
<dbReference type="PRINTS" id="PR00463">
    <property type="entry name" value="EP450I"/>
</dbReference>
<dbReference type="UCSC" id="K07C6.5">
    <property type="organism name" value="c. elegans"/>
</dbReference>
<feature type="binding site" description="axial binding residue" evidence="7">
    <location>
        <position position="441"/>
    </location>
    <ligand>
        <name>heme</name>
        <dbReference type="ChEBI" id="CHEBI:30413"/>
    </ligand>
    <ligandPart>
        <name>Fe</name>
        <dbReference type="ChEBI" id="CHEBI:18248"/>
    </ligandPart>
</feature>
<accession>O44649</accession>
<feature type="chain" id="PRO_5004159093" evidence="9">
    <location>
        <begin position="19"/>
        <end position="494"/>
    </location>
</feature>
<dbReference type="GO" id="GO:0005506">
    <property type="term" value="F:iron ion binding"/>
    <property type="evidence" value="ECO:0007669"/>
    <property type="project" value="InterPro"/>
</dbReference>
<dbReference type="OrthoDB" id="2789670at2759"/>
<dbReference type="InParanoid" id="O44649"/>
<dbReference type="Reactome" id="R-CEL-211981">
    <property type="pathway name" value="Xenobiotics"/>
</dbReference>
<dbReference type="AGR" id="WB:WBGene00019473"/>